<gene>
    <name evidence="3" type="ORF">METZ01_LOCUS418254</name>
</gene>
<evidence type="ECO:0000256" key="1">
    <source>
        <dbReference type="ARBA" id="ARBA00022795"/>
    </source>
</evidence>
<reference evidence="3" key="1">
    <citation type="submission" date="2018-05" db="EMBL/GenBank/DDBJ databases">
        <authorList>
            <person name="Lanie J.A."/>
            <person name="Ng W.-L."/>
            <person name="Kazmierczak K.M."/>
            <person name="Andrzejewski T.M."/>
            <person name="Davidsen T.M."/>
            <person name="Wayne K.J."/>
            <person name="Tettelin H."/>
            <person name="Glass J.I."/>
            <person name="Rusch D."/>
            <person name="Podicherti R."/>
            <person name="Tsui H.-C.T."/>
            <person name="Winkler M.E."/>
        </authorList>
    </citation>
    <scope>NUCLEOTIDE SEQUENCE</scope>
</reference>
<dbReference type="EMBL" id="UINC01164511">
    <property type="protein sequence ID" value="SVD65400.1"/>
    <property type="molecule type" value="Genomic_DNA"/>
</dbReference>
<keyword evidence="2" id="KW-0175">Coiled coil</keyword>
<feature type="coiled-coil region" evidence="2">
    <location>
        <begin position="2"/>
        <end position="61"/>
    </location>
</feature>
<dbReference type="InterPro" id="IPR036679">
    <property type="entry name" value="FlgN-like_sf"/>
</dbReference>
<proteinExistence type="predicted"/>
<accession>A0A382X3G2</accession>
<name>A0A382X3G2_9ZZZZ</name>
<dbReference type="Pfam" id="PF05130">
    <property type="entry name" value="FlgN"/>
    <property type="match status" value="1"/>
</dbReference>
<dbReference type="SUPFAM" id="SSF140566">
    <property type="entry name" value="FlgN-like"/>
    <property type="match status" value="1"/>
</dbReference>
<evidence type="ECO:0000313" key="3">
    <source>
        <dbReference type="EMBL" id="SVD65400.1"/>
    </source>
</evidence>
<dbReference type="InterPro" id="IPR007809">
    <property type="entry name" value="FlgN-like"/>
</dbReference>
<dbReference type="GO" id="GO:0044780">
    <property type="term" value="P:bacterial-type flagellum assembly"/>
    <property type="evidence" value="ECO:0007669"/>
    <property type="project" value="InterPro"/>
</dbReference>
<organism evidence="3">
    <name type="scientific">marine metagenome</name>
    <dbReference type="NCBI Taxonomy" id="408172"/>
    <lineage>
        <taxon>unclassified sequences</taxon>
        <taxon>metagenomes</taxon>
        <taxon>ecological metagenomes</taxon>
    </lineage>
</organism>
<evidence type="ECO:0000256" key="2">
    <source>
        <dbReference type="SAM" id="Coils"/>
    </source>
</evidence>
<evidence type="ECO:0008006" key="4">
    <source>
        <dbReference type="Google" id="ProtNLM"/>
    </source>
</evidence>
<protein>
    <recommendedName>
        <fullName evidence="4">Flagellar protein FlgN</fullName>
    </recommendedName>
</protein>
<dbReference type="AlphaFoldDB" id="A0A382X3G2"/>
<sequence length="160" mass="18144">MIAALREEMTQYGELLALMQEQQELIINRSANELLINLHDVNQQVEKIATHREQREAARRALVQSVGGTEDTTFKQMTALLPEEYQPLLNALVEEINQLLQRIQQWVRQNHLLLKRSLDLMSKIMHTIFPTSSAAAKTYGRGGTVNPIAPPPSTLYEGLI</sequence>
<keyword evidence="1" id="KW-1005">Bacterial flagellum biogenesis</keyword>
<dbReference type="Gene3D" id="1.20.58.300">
    <property type="entry name" value="FlgN-like"/>
    <property type="match status" value="1"/>
</dbReference>